<dbReference type="AlphaFoldDB" id="A0A0D2LFD2"/>
<protein>
    <submittedName>
        <fullName evidence="2">Uncharacterized protein</fullName>
    </submittedName>
</protein>
<keyword evidence="3" id="KW-1185">Reference proteome</keyword>
<dbReference type="SUPFAM" id="SSF53448">
    <property type="entry name" value="Nucleotide-diphospho-sugar transferases"/>
    <property type="match status" value="1"/>
</dbReference>
<proteinExistence type="predicted"/>
<dbReference type="InterPro" id="IPR007577">
    <property type="entry name" value="GlycoTrfase_DXD_sugar-bd_CS"/>
</dbReference>
<evidence type="ECO:0000313" key="3">
    <source>
        <dbReference type="Proteomes" id="UP000054498"/>
    </source>
</evidence>
<gene>
    <name evidence="2" type="ORF">MNEG_2602</name>
</gene>
<evidence type="ECO:0000313" key="2">
    <source>
        <dbReference type="EMBL" id="KIZ05354.1"/>
    </source>
</evidence>
<reference evidence="2 3" key="1">
    <citation type="journal article" date="2013" name="BMC Genomics">
        <title>Reconstruction of the lipid metabolism for the microalga Monoraphidium neglectum from its genome sequence reveals characteristics suitable for biofuel production.</title>
        <authorList>
            <person name="Bogen C."/>
            <person name="Al-Dilaimi A."/>
            <person name="Albersmeier A."/>
            <person name="Wichmann J."/>
            <person name="Grundmann M."/>
            <person name="Rupp O."/>
            <person name="Lauersen K.J."/>
            <person name="Blifernez-Klassen O."/>
            <person name="Kalinowski J."/>
            <person name="Goesmann A."/>
            <person name="Mussgnug J.H."/>
            <person name="Kruse O."/>
        </authorList>
    </citation>
    <scope>NUCLEOTIDE SEQUENCE [LARGE SCALE GENOMIC DNA]</scope>
    <source>
        <strain evidence="2 3">SAG 48.87</strain>
    </source>
</reference>
<dbReference type="InterPro" id="IPR051706">
    <property type="entry name" value="Glycosyltransferase_domain"/>
</dbReference>
<sequence>MMQTHHPGWEVRYWDDRSVLSLIKSDFAFFLPTFKSYKQVVQRSDAARWLILYKFGGVYIDNDVECYRSMEPSIKGLDLAVNCELEAPAGKVGNAVLASAPGNPLWLRIIREGIKRAANVKPGAPVEETLDVTGPHITEWGIKTTHGLGMEAEVCGIPLTDSDGRKTYAFKMGEWFTPCRWNNHTCHMEWARKSFYARSIAAPPGSQGSHAPGSVVGMHMYASSWTNDMSATAQRMRQQARESLDEASKFLSDPLKFVEYRCLDPLRLPASTPGNVTPSPAPSASGGRLLVCGEFVEDAIKGGTCTVVTMAGQPHLADFEAEATLRRLGCRVTAFTPGGDLPVALQAAAPAGQGGESFAPATHALRMAAAAKHNGGARLAPTDGDVILEEDAADPAALMAAAAAAARHPPARHTLLHISCGGCEWDTFHAMFQHATLSGDALDHIETLLLDTPGPVPSDHRALSLYALLYQVHGFVGFTHHRLPNGQIRLGWVRAPWRAAVRAAVLGRAGGDGRPSASA</sequence>
<organism evidence="2 3">
    <name type="scientific">Monoraphidium neglectum</name>
    <dbReference type="NCBI Taxonomy" id="145388"/>
    <lineage>
        <taxon>Eukaryota</taxon>
        <taxon>Viridiplantae</taxon>
        <taxon>Chlorophyta</taxon>
        <taxon>core chlorophytes</taxon>
        <taxon>Chlorophyceae</taxon>
        <taxon>CS clade</taxon>
        <taxon>Sphaeropleales</taxon>
        <taxon>Selenastraceae</taxon>
        <taxon>Monoraphidium</taxon>
    </lineage>
</organism>
<name>A0A0D2LFD2_9CHLO</name>
<dbReference type="InterPro" id="IPR029044">
    <property type="entry name" value="Nucleotide-diphossugar_trans"/>
</dbReference>
<dbReference type="Pfam" id="PF04488">
    <property type="entry name" value="Gly_transf_sug"/>
    <property type="match status" value="1"/>
</dbReference>
<dbReference type="RefSeq" id="XP_013904373.1">
    <property type="nucleotide sequence ID" value="XM_014048919.1"/>
</dbReference>
<accession>A0A0D2LFD2</accession>
<dbReference type="OrthoDB" id="513717at2759"/>
<dbReference type="Gene3D" id="3.90.550.20">
    <property type="match status" value="1"/>
</dbReference>
<keyword evidence="1" id="KW-0808">Transferase</keyword>
<dbReference type="PANTHER" id="PTHR32385:SF15">
    <property type="entry name" value="INOSITOL PHOSPHOCERAMIDE MANNOSYLTRANSFERASE 1"/>
    <property type="match status" value="1"/>
</dbReference>
<dbReference type="Proteomes" id="UP000054498">
    <property type="component" value="Unassembled WGS sequence"/>
</dbReference>
<dbReference type="GeneID" id="25735480"/>
<dbReference type="GO" id="GO:0051999">
    <property type="term" value="P:mannosyl-inositol phosphorylceramide biosynthetic process"/>
    <property type="evidence" value="ECO:0007669"/>
    <property type="project" value="TreeGrafter"/>
</dbReference>
<dbReference type="KEGG" id="mng:MNEG_2602"/>
<dbReference type="EMBL" id="KK100518">
    <property type="protein sequence ID" value="KIZ05354.1"/>
    <property type="molecule type" value="Genomic_DNA"/>
</dbReference>
<dbReference type="GO" id="GO:0000030">
    <property type="term" value="F:mannosyltransferase activity"/>
    <property type="evidence" value="ECO:0007669"/>
    <property type="project" value="TreeGrafter"/>
</dbReference>
<evidence type="ECO:0000256" key="1">
    <source>
        <dbReference type="ARBA" id="ARBA00022679"/>
    </source>
</evidence>
<dbReference type="GO" id="GO:0016020">
    <property type="term" value="C:membrane"/>
    <property type="evidence" value="ECO:0007669"/>
    <property type="project" value="GOC"/>
</dbReference>
<dbReference type="PANTHER" id="PTHR32385">
    <property type="entry name" value="MANNOSYL PHOSPHORYLINOSITOL CERAMIDE SYNTHASE"/>
    <property type="match status" value="1"/>
</dbReference>